<keyword evidence="3 6" id="KW-0812">Transmembrane</keyword>
<dbReference type="AlphaFoldDB" id="D6Y6B9"/>
<gene>
    <name evidence="7" type="ordered locus">Tbis_0767</name>
</gene>
<evidence type="ECO:0000256" key="2">
    <source>
        <dbReference type="ARBA" id="ARBA00022475"/>
    </source>
</evidence>
<dbReference type="RefSeq" id="WP_013131024.1">
    <property type="nucleotide sequence ID" value="NC_014165.1"/>
</dbReference>
<dbReference type="KEGG" id="tbi:Tbis_0767"/>
<feature type="transmembrane region" description="Helical" evidence="6">
    <location>
        <begin position="371"/>
        <end position="399"/>
    </location>
</feature>
<proteinExistence type="predicted"/>
<dbReference type="EMBL" id="CP001874">
    <property type="protein sequence ID" value="ADG87491.1"/>
    <property type="molecule type" value="Genomic_DNA"/>
</dbReference>
<feature type="transmembrane region" description="Helical" evidence="6">
    <location>
        <begin position="139"/>
        <end position="156"/>
    </location>
</feature>
<keyword evidence="5 6" id="KW-0472">Membrane</keyword>
<evidence type="ECO:0000256" key="3">
    <source>
        <dbReference type="ARBA" id="ARBA00022692"/>
    </source>
</evidence>
<evidence type="ECO:0000256" key="5">
    <source>
        <dbReference type="ARBA" id="ARBA00023136"/>
    </source>
</evidence>
<evidence type="ECO:0000313" key="7">
    <source>
        <dbReference type="EMBL" id="ADG87491.1"/>
    </source>
</evidence>
<feature type="transmembrane region" description="Helical" evidence="6">
    <location>
        <begin position="445"/>
        <end position="467"/>
    </location>
</feature>
<feature type="transmembrane region" description="Helical" evidence="6">
    <location>
        <begin position="240"/>
        <end position="260"/>
    </location>
</feature>
<reference evidence="7 8" key="1">
    <citation type="submission" date="2010-01" db="EMBL/GenBank/DDBJ databases">
        <title>The complete genome of Thermobispora bispora DSM 43833.</title>
        <authorList>
            <consortium name="US DOE Joint Genome Institute (JGI-PGF)"/>
            <person name="Lucas S."/>
            <person name="Copeland A."/>
            <person name="Lapidus A."/>
            <person name="Glavina del Rio T."/>
            <person name="Dalin E."/>
            <person name="Tice H."/>
            <person name="Bruce D."/>
            <person name="Goodwin L."/>
            <person name="Pitluck S."/>
            <person name="Kyrpides N."/>
            <person name="Mavromatis K."/>
            <person name="Ivanova N."/>
            <person name="Mikhailova N."/>
            <person name="Chertkov O."/>
            <person name="Brettin T."/>
            <person name="Detter J.C."/>
            <person name="Han C."/>
            <person name="Larimer F."/>
            <person name="Land M."/>
            <person name="Hauser L."/>
            <person name="Markowitz V."/>
            <person name="Cheng J.-F."/>
            <person name="Hugenholtz P."/>
            <person name="Woyke T."/>
            <person name="Wu D."/>
            <person name="Jando M."/>
            <person name="Schneider S."/>
            <person name="Klenk H.-P."/>
            <person name="Eisen J.A."/>
        </authorList>
    </citation>
    <scope>NUCLEOTIDE SEQUENCE [LARGE SCALE GENOMIC DNA]</scope>
    <source>
        <strain evidence="8">ATCC 19993 / DSM 43833 / CBS 139.67 / JCM 10125 / KCTC 9307 / NBRC 14880 / R51</strain>
    </source>
</reference>
<feature type="transmembrane region" description="Helical" evidence="6">
    <location>
        <begin position="98"/>
        <end position="119"/>
    </location>
</feature>
<dbReference type="GO" id="GO:0022857">
    <property type="term" value="F:transmembrane transporter activity"/>
    <property type="evidence" value="ECO:0007669"/>
    <property type="project" value="InterPro"/>
</dbReference>
<evidence type="ECO:0000313" key="8">
    <source>
        <dbReference type="Proteomes" id="UP000006640"/>
    </source>
</evidence>
<keyword evidence="2" id="KW-1003">Cell membrane</keyword>
<keyword evidence="8" id="KW-1185">Reference proteome</keyword>
<feature type="transmembrane region" description="Helical" evidence="6">
    <location>
        <begin position="163"/>
        <end position="182"/>
    </location>
</feature>
<feature type="transmembrane region" description="Helical" evidence="6">
    <location>
        <begin position="289"/>
        <end position="312"/>
    </location>
</feature>
<name>D6Y6B9_THEBD</name>
<dbReference type="PANTHER" id="PTHR42770:SF16">
    <property type="entry name" value="AMINO ACID PERMEASE"/>
    <property type="match status" value="1"/>
</dbReference>
<dbReference type="PIRSF" id="PIRSF006060">
    <property type="entry name" value="AA_transporter"/>
    <property type="match status" value="1"/>
</dbReference>
<accession>D6Y6B9</accession>
<dbReference type="PANTHER" id="PTHR42770">
    <property type="entry name" value="AMINO ACID TRANSPORTER-RELATED"/>
    <property type="match status" value="1"/>
</dbReference>
<feature type="transmembrane region" description="Helical" evidence="6">
    <location>
        <begin position="53"/>
        <end position="77"/>
    </location>
</feature>
<keyword evidence="4 6" id="KW-1133">Transmembrane helix</keyword>
<feature type="transmembrane region" description="Helical" evidence="6">
    <location>
        <begin position="343"/>
        <end position="365"/>
    </location>
</feature>
<feature type="transmembrane region" description="Helical" evidence="6">
    <location>
        <begin position="20"/>
        <end position="47"/>
    </location>
</feature>
<dbReference type="HOGENOM" id="CLU_007946_20_1_11"/>
<dbReference type="InterPro" id="IPR002293">
    <property type="entry name" value="AA/rel_permease1"/>
</dbReference>
<comment type="subcellular location">
    <subcellularLocation>
        <location evidence="1">Cell membrane</location>
        <topology evidence="1">Multi-pass membrane protein</topology>
    </subcellularLocation>
</comment>
<dbReference type="Pfam" id="PF13520">
    <property type="entry name" value="AA_permease_2"/>
    <property type="match status" value="1"/>
</dbReference>
<evidence type="ECO:0000256" key="1">
    <source>
        <dbReference type="ARBA" id="ARBA00004651"/>
    </source>
</evidence>
<dbReference type="Gene3D" id="1.20.1740.10">
    <property type="entry name" value="Amino acid/polyamine transporter I"/>
    <property type="match status" value="1"/>
</dbReference>
<dbReference type="OrthoDB" id="137613at2"/>
<dbReference type="InterPro" id="IPR050367">
    <property type="entry name" value="APC_superfamily"/>
</dbReference>
<evidence type="ECO:0000256" key="6">
    <source>
        <dbReference type="SAM" id="Phobius"/>
    </source>
</evidence>
<sequence>MSLTEQRQSVVTAALAKDALGVPSVVFFVISAAAPLMVSAGVVTTAYAATGVLAVPLAFIVLGAVLGIFSVGYVTMARYTVNAGAFYAYTSQGIGKPVGVATAWIALIAYSVLQVGLYGVIGPALEPLLTEWFGVAPPWWAIALVGWALTAILGLMRVDVNGRVLAVLLVAEITIVVVYGIANLFAPAPTGLNLDVFNPANFFVPGVGALIALCGAAFSGFEASVVFSEESKDPKRTVPMATYVALGIMTALYTLSAWLMTVPVGKDKIIDAARDQSTELLFGLAGQNIGSFAATIGSVLFVTSIFAAMIAFHNTLARYVFALGRENVLPAFFGRTSPTGSPAAGSLAQSASGLAVIVIYAVFGLDPLTQLFFVAGAFGGLGILLLLLGTSIAVLFFFAKRTDLNETAWRTRIAPAIATVLLLTVLAVAMANFDVVLGVSPDSPLRWVLPGVYVAAAVLGVVWGLVLRARRPEVYVNIGLGPEADLRRRP</sequence>
<evidence type="ECO:0000256" key="4">
    <source>
        <dbReference type="ARBA" id="ARBA00022989"/>
    </source>
</evidence>
<dbReference type="Proteomes" id="UP000006640">
    <property type="component" value="Chromosome"/>
</dbReference>
<dbReference type="GO" id="GO:0005886">
    <property type="term" value="C:plasma membrane"/>
    <property type="evidence" value="ECO:0007669"/>
    <property type="project" value="UniProtKB-SubCell"/>
</dbReference>
<dbReference type="eggNOG" id="COG0531">
    <property type="taxonomic scope" value="Bacteria"/>
</dbReference>
<feature type="transmembrane region" description="Helical" evidence="6">
    <location>
        <begin position="411"/>
        <end position="433"/>
    </location>
</feature>
<feature type="transmembrane region" description="Helical" evidence="6">
    <location>
        <begin position="202"/>
        <end position="228"/>
    </location>
</feature>
<protein>
    <submittedName>
        <fullName evidence="7">Amino acid permease-associated region</fullName>
    </submittedName>
</protein>
<dbReference type="STRING" id="469371.Tbis_0767"/>
<organism evidence="7 8">
    <name type="scientific">Thermobispora bispora (strain ATCC 19993 / DSM 43833 / CBS 139.67 / JCM 10125 / KCTC 9307 / NBRC 14880 / R51)</name>
    <dbReference type="NCBI Taxonomy" id="469371"/>
    <lineage>
        <taxon>Bacteria</taxon>
        <taxon>Bacillati</taxon>
        <taxon>Actinomycetota</taxon>
        <taxon>Actinomycetes</taxon>
        <taxon>Streptosporangiales</taxon>
        <taxon>Streptosporangiaceae</taxon>
        <taxon>Thermobispora</taxon>
    </lineage>
</organism>